<gene>
    <name evidence="1" type="ORF">Q767_02440</name>
</gene>
<proteinExistence type="predicted"/>
<comment type="caution">
    <text evidence="1">The sequence shown here is derived from an EMBL/GenBank/DDBJ whole genome shotgun (WGS) entry which is preliminary data.</text>
</comment>
<evidence type="ECO:0000313" key="1">
    <source>
        <dbReference type="EMBL" id="KGO96596.1"/>
    </source>
</evidence>
<name>A0A0A2MY95_9FLAO</name>
<reference evidence="1 2" key="2">
    <citation type="journal article" date="2015" name="Stand. Genomic Sci.">
        <title>High quality draft genomic sequence of Flavobacterium enshiense DK69(T) and comparison among Flavobacterium genomes.</title>
        <authorList>
            <person name="Zeng Z."/>
            <person name="Chen C."/>
            <person name="Du H."/>
            <person name="Wang G."/>
            <person name="Li M."/>
        </authorList>
    </citation>
    <scope>NUCLEOTIDE SEQUENCE [LARGE SCALE GENOMIC DNA]</scope>
    <source>
        <strain evidence="1 2">DK69</strain>
    </source>
</reference>
<feature type="non-terminal residue" evidence="1">
    <location>
        <position position="127"/>
    </location>
</feature>
<dbReference type="PATRIC" id="fig|1107311.5.peg.1653"/>
<sequence>MFFMLTIYWILIYKVMSMKPKITLLVLFFLMGINNVFSQFTPQKPDLRLCGSAPNYYEDYFNCTSNNYTLDQVFVSLTNLNGVPLSNTTCTPGTSQQMYVMLNYTSNSSSNISQTRIFADLSIDGTV</sequence>
<dbReference type="Proteomes" id="UP000030149">
    <property type="component" value="Unassembled WGS sequence"/>
</dbReference>
<dbReference type="eggNOG" id="COG3291">
    <property type="taxonomic scope" value="Bacteria"/>
</dbReference>
<dbReference type="AlphaFoldDB" id="A0A0A2MY95"/>
<dbReference type="EMBL" id="JRLZ01000003">
    <property type="protein sequence ID" value="KGO96596.1"/>
    <property type="molecule type" value="Genomic_DNA"/>
</dbReference>
<accession>A0A0A2MY95</accession>
<keyword evidence="2" id="KW-1185">Reference proteome</keyword>
<reference evidence="2" key="1">
    <citation type="submission" date="2013-09" db="EMBL/GenBank/DDBJ databases">
        <authorList>
            <person name="Zeng Z."/>
            <person name="Chen C."/>
        </authorList>
    </citation>
    <scope>NUCLEOTIDE SEQUENCE [LARGE SCALE GENOMIC DNA]</scope>
    <source>
        <strain evidence="2">DK69</strain>
    </source>
</reference>
<protein>
    <submittedName>
        <fullName evidence="1">Uncharacterized protein</fullName>
    </submittedName>
</protein>
<evidence type="ECO:0000313" key="2">
    <source>
        <dbReference type="Proteomes" id="UP000030149"/>
    </source>
</evidence>
<organism evidence="1 2">
    <name type="scientific">Flavobacterium enshiense DK69</name>
    <dbReference type="NCBI Taxonomy" id="1107311"/>
    <lineage>
        <taxon>Bacteria</taxon>
        <taxon>Pseudomonadati</taxon>
        <taxon>Bacteroidota</taxon>
        <taxon>Flavobacteriia</taxon>
        <taxon>Flavobacteriales</taxon>
        <taxon>Flavobacteriaceae</taxon>
        <taxon>Flavobacterium</taxon>
    </lineage>
</organism>